<sequence>MLFCHSCPLQSSIPLLTMTFLCLLGTSVVRRVAAGRGFTTALTIHRPAFLSQAHHHHHHGSYSTVSLLGQLRGGTHDSSSIGSSDDDSSSSSRIKPKKTLKKALRRSKRKRTLTTQTPQSSSSSSTTQSNFATNLHVSVAAEQGYRSYMEDEFVVAQDFCAVFDGHGGKAVSQYLKQNLFAHLQATLPSVLEEKEKELQQKQQHQQNEQEPTNQQDSQELVPDDETPPQSAIPSEEEEDKSTSAAVEPTVEDYCVALRLALDKVDREVQRINHWSYQGSTAVAAWLHHASNNNSSSDQDETTTTTTLIVANIGDSRAVYGRHGTAVPLTRDHKPDDPLELQRIQAAGGTVVWHGRVDPTTKQPIPDQGVYRVNGNLALSRAIGDRSERPAVTADPDITYLQLLNAKDDEATTTTTTATVSEPQSQPAQQDVATNSSTATSTSTGEDNKLSDKPKRKTEFIILATDGLWDVFSNQEVVDIVDLLLDKTRGELKHQRPRIADVIVREAIRRGTFDNVTLILIWLRTGDDDDDEEEETKQESTVV</sequence>
<evidence type="ECO:0000259" key="3">
    <source>
        <dbReference type="PROSITE" id="PS51746"/>
    </source>
</evidence>
<feature type="region of interest" description="Disordered" evidence="1">
    <location>
        <begin position="411"/>
        <end position="451"/>
    </location>
</feature>
<dbReference type="Gene3D" id="3.60.40.10">
    <property type="entry name" value="PPM-type phosphatase domain"/>
    <property type="match status" value="1"/>
</dbReference>
<proteinExistence type="predicted"/>
<feature type="domain" description="PPM-type phosphatase" evidence="3">
    <location>
        <begin position="136"/>
        <end position="522"/>
    </location>
</feature>
<evidence type="ECO:0000313" key="5">
    <source>
        <dbReference type="Proteomes" id="UP001153069"/>
    </source>
</evidence>
<dbReference type="GO" id="GO:0004722">
    <property type="term" value="F:protein serine/threonine phosphatase activity"/>
    <property type="evidence" value="ECO:0007669"/>
    <property type="project" value="InterPro"/>
</dbReference>
<reference evidence="4" key="1">
    <citation type="submission" date="2020-06" db="EMBL/GenBank/DDBJ databases">
        <authorList>
            <consortium name="Plant Systems Biology data submission"/>
        </authorList>
    </citation>
    <scope>NUCLEOTIDE SEQUENCE</scope>
    <source>
        <strain evidence="4">D6</strain>
    </source>
</reference>
<dbReference type="Proteomes" id="UP001153069">
    <property type="component" value="Unassembled WGS sequence"/>
</dbReference>
<evidence type="ECO:0000313" key="4">
    <source>
        <dbReference type="EMBL" id="CAB9503294.1"/>
    </source>
</evidence>
<keyword evidence="2" id="KW-0732">Signal</keyword>
<feature type="chain" id="PRO_5040171904" evidence="2">
    <location>
        <begin position="35"/>
        <end position="542"/>
    </location>
</feature>
<dbReference type="InterPro" id="IPR001932">
    <property type="entry name" value="PPM-type_phosphatase-like_dom"/>
</dbReference>
<dbReference type="CDD" id="cd00143">
    <property type="entry name" value="PP2Cc"/>
    <property type="match status" value="1"/>
</dbReference>
<dbReference type="SUPFAM" id="SSF81606">
    <property type="entry name" value="PP2C-like"/>
    <property type="match status" value="1"/>
</dbReference>
<dbReference type="EMBL" id="CAICTM010000160">
    <property type="protein sequence ID" value="CAB9503294.1"/>
    <property type="molecule type" value="Genomic_DNA"/>
</dbReference>
<keyword evidence="5" id="KW-1185">Reference proteome</keyword>
<dbReference type="AlphaFoldDB" id="A0A9N8DM79"/>
<feature type="compositionally biased region" description="Low complexity" evidence="1">
    <location>
        <begin position="113"/>
        <end position="129"/>
    </location>
</feature>
<name>A0A9N8DM79_9STRA</name>
<feature type="signal peptide" evidence="2">
    <location>
        <begin position="1"/>
        <end position="34"/>
    </location>
</feature>
<dbReference type="PANTHER" id="PTHR47992">
    <property type="entry name" value="PROTEIN PHOSPHATASE"/>
    <property type="match status" value="1"/>
</dbReference>
<feature type="compositionally biased region" description="Basic residues" evidence="1">
    <location>
        <begin position="94"/>
        <end position="112"/>
    </location>
</feature>
<feature type="compositionally biased region" description="Polar residues" evidence="1">
    <location>
        <begin position="419"/>
        <end position="431"/>
    </location>
</feature>
<gene>
    <name evidence="4" type="ORF">SEMRO_161_G072590.1</name>
</gene>
<feature type="region of interest" description="Disordered" evidence="1">
    <location>
        <begin position="74"/>
        <end position="130"/>
    </location>
</feature>
<protein>
    <submittedName>
        <fullName evidence="4">Protein phosphatase 2C</fullName>
    </submittedName>
</protein>
<organism evidence="4 5">
    <name type="scientific">Seminavis robusta</name>
    <dbReference type="NCBI Taxonomy" id="568900"/>
    <lineage>
        <taxon>Eukaryota</taxon>
        <taxon>Sar</taxon>
        <taxon>Stramenopiles</taxon>
        <taxon>Ochrophyta</taxon>
        <taxon>Bacillariophyta</taxon>
        <taxon>Bacillariophyceae</taxon>
        <taxon>Bacillariophycidae</taxon>
        <taxon>Naviculales</taxon>
        <taxon>Naviculaceae</taxon>
        <taxon>Seminavis</taxon>
    </lineage>
</organism>
<comment type="caution">
    <text evidence="4">The sequence shown here is derived from an EMBL/GenBank/DDBJ whole genome shotgun (WGS) entry which is preliminary data.</text>
</comment>
<evidence type="ECO:0000256" key="2">
    <source>
        <dbReference type="SAM" id="SignalP"/>
    </source>
</evidence>
<dbReference type="SMART" id="SM00332">
    <property type="entry name" value="PP2Cc"/>
    <property type="match status" value="1"/>
</dbReference>
<feature type="region of interest" description="Disordered" evidence="1">
    <location>
        <begin position="194"/>
        <end position="247"/>
    </location>
</feature>
<dbReference type="PROSITE" id="PS51746">
    <property type="entry name" value="PPM_2"/>
    <property type="match status" value="1"/>
</dbReference>
<accession>A0A9N8DM79</accession>
<dbReference type="InterPro" id="IPR015655">
    <property type="entry name" value="PP2C"/>
</dbReference>
<evidence type="ECO:0000256" key="1">
    <source>
        <dbReference type="SAM" id="MobiDB-lite"/>
    </source>
</evidence>
<dbReference type="OrthoDB" id="10264738at2759"/>
<feature type="compositionally biased region" description="Low complexity" evidence="1">
    <location>
        <begin position="200"/>
        <end position="215"/>
    </location>
</feature>
<dbReference type="Pfam" id="PF00481">
    <property type="entry name" value="PP2C"/>
    <property type="match status" value="2"/>
</dbReference>
<feature type="compositionally biased region" description="Low complexity" evidence="1">
    <location>
        <begin position="432"/>
        <end position="443"/>
    </location>
</feature>
<dbReference type="InterPro" id="IPR036457">
    <property type="entry name" value="PPM-type-like_dom_sf"/>
</dbReference>